<dbReference type="EMBL" id="JYNU01000057">
    <property type="protein sequence ID" value="KMO69522.1"/>
    <property type="molecule type" value="Genomic_DNA"/>
</dbReference>
<accession>A0A0J6VIX2</accession>
<proteinExistence type="predicted"/>
<dbReference type="RefSeq" id="WP_052765293.1">
    <property type="nucleotide sequence ID" value="NZ_CALTXN010000026.1"/>
</dbReference>
<dbReference type="PATRIC" id="fig|1807.14.peg.4985"/>
<gene>
    <name evidence="2" type="primary">ubiE_4</name>
    <name evidence="2" type="ORF">MOBUDSM44075_04948</name>
</gene>
<keyword evidence="2" id="KW-0489">Methyltransferase</keyword>
<dbReference type="AlphaFoldDB" id="A0A0J6VIX2"/>
<dbReference type="InterPro" id="IPR029063">
    <property type="entry name" value="SAM-dependent_MTases_sf"/>
</dbReference>
<dbReference type="PANTHER" id="PTHR43591">
    <property type="entry name" value="METHYLTRANSFERASE"/>
    <property type="match status" value="1"/>
</dbReference>
<feature type="domain" description="Methyltransferase" evidence="1">
    <location>
        <begin position="45"/>
        <end position="136"/>
    </location>
</feature>
<evidence type="ECO:0000313" key="2">
    <source>
        <dbReference type="EMBL" id="KMO69522.1"/>
    </source>
</evidence>
<dbReference type="InterPro" id="IPR041698">
    <property type="entry name" value="Methyltransf_25"/>
</dbReference>
<dbReference type="OrthoDB" id="3763870at2"/>
<dbReference type="PANTHER" id="PTHR43591:SF24">
    <property type="entry name" value="2-METHOXY-6-POLYPRENYL-1,4-BENZOQUINOL METHYLASE, MITOCHONDRIAL"/>
    <property type="match status" value="1"/>
</dbReference>
<dbReference type="GO" id="GO:0043770">
    <property type="term" value="F:demethylmenaquinone methyltransferase activity"/>
    <property type="evidence" value="ECO:0007669"/>
    <property type="project" value="UniProtKB-EC"/>
</dbReference>
<organism evidence="2 3">
    <name type="scientific">Mycolicibacterium obuense</name>
    <dbReference type="NCBI Taxonomy" id="1807"/>
    <lineage>
        <taxon>Bacteria</taxon>
        <taxon>Bacillati</taxon>
        <taxon>Actinomycetota</taxon>
        <taxon>Actinomycetes</taxon>
        <taxon>Mycobacteriales</taxon>
        <taxon>Mycobacteriaceae</taxon>
        <taxon>Mycolicibacterium</taxon>
    </lineage>
</organism>
<dbReference type="EC" id="2.1.1.163" evidence="2"/>
<dbReference type="SUPFAM" id="SSF53335">
    <property type="entry name" value="S-adenosyl-L-methionine-dependent methyltransferases"/>
    <property type="match status" value="1"/>
</dbReference>
<dbReference type="Gene3D" id="3.40.50.150">
    <property type="entry name" value="Vaccinia Virus protein VP39"/>
    <property type="match status" value="1"/>
</dbReference>
<dbReference type="Pfam" id="PF13649">
    <property type="entry name" value="Methyltransf_25"/>
    <property type="match status" value="1"/>
</dbReference>
<dbReference type="CDD" id="cd02440">
    <property type="entry name" value="AdoMet_MTases"/>
    <property type="match status" value="1"/>
</dbReference>
<evidence type="ECO:0000313" key="3">
    <source>
        <dbReference type="Proteomes" id="UP000036313"/>
    </source>
</evidence>
<reference evidence="2 3" key="1">
    <citation type="journal article" date="2015" name="Genome Biol. Evol.">
        <title>Characterization of Three Mycobacterium spp. with Potential Use in Bioremediation by Genome Sequencing and Comparative Genomics.</title>
        <authorList>
            <person name="Das S."/>
            <person name="Pettersson B.M."/>
            <person name="Behra P.R."/>
            <person name="Ramesh M."/>
            <person name="Dasgupta S."/>
            <person name="Bhattacharya A."/>
            <person name="Kirsebom L.A."/>
        </authorList>
    </citation>
    <scope>NUCLEOTIDE SEQUENCE [LARGE SCALE GENOMIC DNA]</scope>
    <source>
        <strain evidence="2 3">DSM 44075</strain>
    </source>
</reference>
<dbReference type="Proteomes" id="UP000036313">
    <property type="component" value="Unassembled WGS sequence"/>
</dbReference>
<protein>
    <submittedName>
        <fullName evidence="2">Demethylmenaquinone methyltransferase</fullName>
        <ecNumber evidence="2">2.1.1.163</ecNumber>
    </submittedName>
</protein>
<sequence length="269" mass="28390">MAPPDDRVRLLAPADLYERIGEPLTAQCISPAFEMVGGLAGGAEVLDVACGPGALSVAAAELGARVTAVDVSEDMVARAAQRLARHPSCTATVMDAQVLEFGDATFDAAFSMFGVINLPDWGGALREMVRVTRPGGHGCISSWTDPRTVASVGLLVEAMAEVFPERETIPRPAGVLLAAEPDALREGLEGAGFRDVTVRAVQVVWEVPSVEGFLAELDQFYGFMPPYLGLTADERDRLTPALRAAAYRRAGSDGKLRATTTAHLAAGRV</sequence>
<comment type="caution">
    <text evidence="2">The sequence shown here is derived from an EMBL/GenBank/DDBJ whole genome shotgun (WGS) entry which is preliminary data.</text>
</comment>
<name>A0A0J6VIX2_9MYCO</name>
<keyword evidence="2" id="KW-0808">Transferase</keyword>
<evidence type="ECO:0000259" key="1">
    <source>
        <dbReference type="Pfam" id="PF13649"/>
    </source>
</evidence>
<dbReference type="GO" id="GO:0032259">
    <property type="term" value="P:methylation"/>
    <property type="evidence" value="ECO:0007669"/>
    <property type="project" value="UniProtKB-KW"/>
</dbReference>